<evidence type="ECO:0000313" key="4">
    <source>
        <dbReference type="EMBL" id="NDY94440.1"/>
    </source>
</evidence>
<reference evidence="4 5" key="1">
    <citation type="submission" date="2020-02" db="EMBL/GenBank/DDBJ databases">
        <authorList>
            <person name="Zhang X.-Y."/>
        </authorList>
    </citation>
    <scope>NUCLEOTIDE SEQUENCE [LARGE SCALE GENOMIC DNA]</scope>
    <source>
        <strain evidence="4 5">C33</strain>
    </source>
</reference>
<evidence type="ECO:0000313" key="5">
    <source>
        <dbReference type="Proteomes" id="UP000484885"/>
    </source>
</evidence>
<evidence type="ECO:0000256" key="3">
    <source>
        <dbReference type="SAM" id="SignalP"/>
    </source>
</evidence>
<accession>A0A845UX69</accession>
<dbReference type="PANTHER" id="PTHR30035">
    <property type="entry name" value="LIPOPROTEIN VACJ-RELATED"/>
    <property type="match status" value="1"/>
</dbReference>
<gene>
    <name evidence="4" type="ORF">G3I74_01680</name>
</gene>
<comment type="similarity">
    <text evidence="1">Belongs to the MlaA family.</text>
</comment>
<dbReference type="AlphaFoldDB" id="A0A845UX69"/>
<dbReference type="Proteomes" id="UP000484885">
    <property type="component" value="Unassembled WGS sequence"/>
</dbReference>
<dbReference type="GO" id="GO:0016020">
    <property type="term" value="C:membrane"/>
    <property type="evidence" value="ECO:0007669"/>
    <property type="project" value="InterPro"/>
</dbReference>
<protein>
    <submittedName>
        <fullName evidence="4">VacJ family lipoprotein</fullName>
    </submittedName>
</protein>
<keyword evidence="4" id="KW-0449">Lipoprotein</keyword>
<keyword evidence="2 3" id="KW-0732">Signal</keyword>
<dbReference type="PANTHER" id="PTHR30035:SF3">
    <property type="entry name" value="INTERMEMBRANE PHOSPHOLIPID TRANSPORT SYSTEM LIPOPROTEIN MLAA"/>
    <property type="match status" value="1"/>
</dbReference>
<dbReference type="PROSITE" id="PS51257">
    <property type="entry name" value="PROKAR_LIPOPROTEIN"/>
    <property type="match status" value="1"/>
</dbReference>
<organism evidence="4 5">
    <name type="scientific">Wenzhouxiangella limi</name>
    <dbReference type="NCBI Taxonomy" id="2707351"/>
    <lineage>
        <taxon>Bacteria</taxon>
        <taxon>Pseudomonadati</taxon>
        <taxon>Pseudomonadota</taxon>
        <taxon>Gammaproteobacteria</taxon>
        <taxon>Chromatiales</taxon>
        <taxon>Wenzhouxiangellaceae</taxon>
        <taxon>Wenzhouxiangella</taxon>
    </lineage>
</organism>
<sequence length="246" mass="27725">MLRLKRSVSLLALALVLSACATTQAPPPEERSPADPWEPFNRQVYAVNRTADRAVLKPVARGYKHITPAPVRTGVTNFFDNLRSPVTIVNLLLQGRPGDSLAQFERFFVNSVYGIGGIFDLADRADMPEHQTNLGMTFATWGWEDSRYLMLPFVGPSTLRDGIGFYGDSFVNPVLDGVRKQGSYGVLALDAIQIRADLLPLDERIEEAFDPYLFIRDGYLQRRNFRIQGEEAEMPDYEAFLDEDFD</sequence>
<dbReference type="Pfam" id="PF04333">
    <property type="entry name" value="MlaA"/>
    <property type="match status" value="1"/>
</dbReference>
<proteinExistence type="inferred from homology"/>
<dbReference type="GO" id="GO:0120010">
    <property type="term" value="P:intermembrane phospholipid transfer"/>
    <property type="evidence" value="ECO:0007669"/>
    <property type="project" value="TreeGrafter"/>
</dbReference>
<keyword evidence="5" id="KW-1185">Reference proteome</keyword>
<feature type="chain" id="PRO_5032658591" evidence="3">
    <location>
        <begin position="22"/>
        <end position="246"/>
    </location>
</feature>
<feature type="signal peptide" evidence="3">
    <location>
        <begin position="1"/>
        <end position="21"/>
    </location>
</feature>
<dbReference type="InterPro" id="IPR007428">
    <property type="entry name" value="MlaA"/>
</dbReference>
<dbReference type="RefSeq" id="WP_164209597.1">
    <property type="nucleotide sequence ID" value="NZ_JAAGSC010000031.1"/>
</dbReference>
<evidence type="ECO:0000256" key="2">
    <source>
        <dbReference type="ARBA" id="ARBA00022729"/>
    </source>
</evidence>
<evidence type="ECO:0000256" key="1">
    <source>
        <dbReference type="ARBA" id="ARBA00010634"/>
    </source>
</evidence>
<comment type="caution">
    <text evidence="4">The sequence shown here is derived from an EMBL/GenBank/DDBJ whole genome shotgun (WGS) entry which is preliminary data.</text>
</comment>
<dbReference type="EMBL" id="JAAGSC010000031">
    <property type="protein sequence ID" value="NDY94440.1"/>
    <property type="molecule type" value="Genomic_DNA"/>
</dbReference>
<dbReference type="PRINTS" id="PR01805">
    <property type="entry name" value="VACJLIPOPROT"/>
</dbReference>
<name>A0A845UX69_9GAMM</name>